<dbReference type="PANTHER" id="PTHR30606:SF10">
    <property type="entry name" value="PHOSPHATIDYLINOSITOL MANNOSIDE ACYLTRANSFERASE"/>
    <property type="match status" value="1"/>
</dbReference>
<reference evidence="7" key="1">
    <citation type="submission" date="2020-05" db="EMBL/GenBank/DDBJ databases">
        <authorList>
            <person name="Chiriac C."/>
            <person name="Salcher M."/>
            <person name="Ghai R."/>
            <person name="Kavagutti S V."/>
        </authorList>
    </citation>
    <scope>NUCLEOTIDE SEQUENCE</scope>
</reference>
<dbReference type="GO" id="GO:1901137">
    <property type="term" value="P:carbohydrate derivative biosynthetic process"/>
    <property type="evidence" value="ECO:0007669"/>
    <property type="project" value="UniProtKB-ARBA"/>
</dbReference>
<keyword evidence="2" id="KW-1003">Cell membrane</keyword>
<sequence length="301" mass="33088">MAEKSRSLSDSVTVGGYKLGSLIARATPGFVAQGTVSLLAPGVALSLRGKRAVIERNLQRVDPTLKGLALRRASQRAFDSYMRYYSESFRLPSLSKEHVNKCFTVDGYQHLEEALAKGNGVIFAIPHLGGWEWAGRWMAERGLPMTVIVEPLQPPELFEWFTKLRSDLGMTVVPLGPDAAPTILATLKKNGLVCLLSDRDIQRNGVEVEFFGEKTTLPAGPAMLGIRGNTPVLPVAIYFTDSVDGHHAVVRPPVHLEKVGSLRDSVAVGTQAIAHELEELIRRAPEQWHMFQPNWPSDPGY</sequence>
<proteinExistence type="predicted"/>
<evidence type="ECO:0000313" key="7">
    <source>
        <dbReference type="EMBL" id="CAB4550661.1"/>
    </source>
</evidence>
<dbReference type="CDD" id="cd07984">
    <property type="entry name" value="LPLAT_LABLAT-like"/>
    <property type="match status" value="1"/>
</dbReference>
<keyword evidence="3" id="KW-0997">Cell inner membrane</keyword>
<evidence type="ECO:0000256" key="3">
    <source>
        <dbReference type="ARBA" id="ARBA00022519"/>
    </source>
</evidence>
<accession>A0A6J6CGY6</accession>
<dbReference type="NCBIfam" id="NF005919">
    <property type="entry name" value="PRK07920.1"/>
    <property type="match status" value="1"/>
</dbReference>
<dbReference type="InterPro" id="IPR004960">
    <property type="entry name" value="LipA_acyltrans"/>
</dbReference>
<dbReference type="AlphaFoldDB" id="A0A6J6CGY6"/>
<dbReference type="PANTHER" id="PTHR30606">
    <property type="entry name" value="LIPID A BIOSYNTHESIS LAUROYL ACYLTRANSFERASE"/>
    <property type="match status" value="1"/>
</dbReference>
<evidence type="ECO:0000256" key="2">
    <source>
        <dbReference type="ARBA" id="ARBA00022475"/>
    </source>
</evidence>
<comment type="subcellular location">
    <subcellularLocation>
        <location evidence="1">Cell inner membrane</location>
    </subcellularLocation>
</comment>
<dbReference type="GO" id="GO:0016746">
    <property type="term" value="F:acyltransferase activity"/>
    <property type="evidence" value="ECO:0007669"/>
    <property type="project" value="UniProtKB-KW"/>
</dbReference>
<keyword evidence="5" id="KW-0472">Membrane</keyword>
<dbReference type="EMBL" id="CAEZTC010000009">
    <property type="protein sequence ID" value="CAB4550661.1"/>
    <property type="molecule type" value="Genomic_DNA"/>
</dbReference>
<dbReference type="GO" id="GO:0005886">
    <property type="term" value="C:plasma membrane"/>
    <property type="evidence" value="ECO:0007669"/>
    <property type="project" value="UniProtKB-SubCell"/>
</dbReference>
<evidence type="ECO:0000256" key="4">
    <source>
        <dbReference type="ARBA" id="ARBA00022679"/>
    </source>
</evidence>
<evidence type="ECO:0000313" key="8">
    <source>
        <dbReference type="EMBL" id="CAB4657618.1"/>
    </source>
</evidence>
<evidence type="ECO:0000256" key="6">
    <source>
        <dbReference type="ARBA" id="ARBA00023315"/>
    </source>
</evidence>
<evidence type="ECO:0000256" key="5">
    <source>
        <dbReference type="ARBA" id="ARBA00023136"/>
    </source>
</evidence>
<protein>
    <submittedName>
        <fullName evidence="7">Unannotated protein</fullName>
    </submittedName>
</protein>
<keyword evidence="4" id="KW-0808">Transferase</keyword>
<keyword evidence="6" id="KW-0012">Acyltransferase</keyword>
<evidence type="ECO:0000256" key="1">
    <source>
        <dbReference type="ARBA" id="ARBA00004533"/>
    </source>
</evidence>
<dbReference type="EMBL" id="CAEZWE010000050">
    <property type="protein sequence ID" value="CAB4657618.1"/>
    <property type="molecule type" value="Genomic_DNA"/>
</dbReference>
<dbReference type="GO" id="GO:0008610">
    <property type="term" value="P:lipid biosynthetic process"/>
    <property type="evidence" value="ECO:0007669"/>
    <property type="project" value="UniProtKB-ARBA"/>
</dbReference>
<organism evidence="7">
    <name type="scientific">freshwater metagenome</name>
    <dbReference type="NCBI Taxonomy" id="449393"/>
    <lineage>
        <taxon>unclassified sequences</taxon>
        <taxon>metagenomes</taxon>
        <taxon>ecological metagenomes</taxon>
    </lineage>
</organism>
<gene>
    <name evidence="7" type="ORF">UFOPK1572_00142</name>
    <name evidence="8" type="ORF">UFOPK2169_01181</name>
</gene>
<name>A0A6J6CGY6_9ZZZZ</name>
<dbReference type="Pfam" id="PF03279">
    <property type="entry name" value="Lip_A_acyltrans"/>
    <property type="match status" value="1"/>
</dbReference>